<dbReference type="HOGENOM" id="CLU_287127_0_0_5"/>
<gene>
    <name evidence="1" type="ordered locus">Pden_3758</name>
</gene>
<dbReference type="STRING" id="318586.Pden_3758"/>
<sequence length="1074" mass="113573">MASATKRITLSSGWQKIAEAKGREAMAMIDSYGAVQLAVADGEPPRGDVANGHAMNGSMMWPVKGAEIIWARGEGVSVYVTLLKVVPEFATLDSAAVKAVAQDADRKATAAQLPPFVPFATRADIALTNLGDVRRISVAGVGDYRQAVGPIAYTPAAISADGIMLVPDGPITPQHFGARADLEYELQQIRGSGGVLTDAYGFVRTGGTNDRAAIVAADAYAAAMGQPLVFPAGAYYIEGAVRPTALWLSEDDFGAVLWLNYNRDTNGRSTSGLEFFHGRTGLGVPGNHGFRLIGQYSITTPKESGNGQLGTVWRIGDYYLPTEQPVLEGMHIRVKVVRAAVQRNEIGTITQRSAGSILGAGFAGIEHSNYEIGVWGRTNVSSAMPILLHWGAKYDPDSIAIAGVTVTNGGSGYSSTPTVVFTGGGPGVTYPAEATATVEGGVVTAVTVTDWGTGYTERPTVSFVGGGGSGAAATVVFGDDETLDKRTCQIIETYHSCWWTIRFITPLDNNMGYNFLQPYDLAGTGPGEVFGVDGIKVAGGATGVNYGGSLGSISCGDNCDAYAIPRHKPLLWQGITIHSPKASEVNSALGSEQLYIKGMGTAKGSQDFEPGTRQPRQRQLRANITVNYPQCIYADEANPADQRTVFVDCVYGSVKIKGLSSLGSHRGIEYEYCWGAFELDGHSGDGVTIINFSGGLSLLDQRQDRRNQSNSGDTSNYAFGWGSPNSRAIELLGNSQTIGTVAADAEVGDTVIYLAAPSLVRAETGCPLQIGAVRATSTRMHCVGAVQLSVAPLTAPVSSGALVVADRQAHAARVESATRSSFHGVDLNYGRVDDLDLTRMMYAGRNAVRLRNNSVAKSRGGRLPLMGRAGGDMRTFRVEDTSSIVLDGVYIPDNPQVANHIALIGDASSATIRDCVIENPASVVAYGSRGQVTWSGNRKPDGSKAVWGGYENTWTPSLLIGGVDTGITYGTRQGSFVVQEDGMVTVRFDFTLTSKGTETGILTLGGIPFDCNTPNAFPIFMHFATLTDGTPLISTNGSVWTLSRQTTTGVASLTETQIGDTTRFRGSLTYRTTL</sequence>
<reference evidence="2" key="1">
    <citation type="submission" date="2006-12" db="EMBL/GenBank/DDBJ databases">
        <title>Complete sequence of chromosome 2 of Paracoccus denitrificans PD1222.</title>
        <authorList>
            <person name="Copeland A."/>
            <person name="Lucas S."/>
            <person name="Lapidus A."/>
            <person name="Barry K."/>
            <person name="Detter J.C."/>
            <person name="Glavina del Rio T."/>
            <person name="Hammon N."/>
            <person name="Israni S."/>
            <person name="Dalin E."/>
            <person name="Tice H."/>
            <person name="Pitluck S."/>
            <person name="Munk A.C."/>
            <person name="Brettin T."/>
            <person name="Bruce D."/>
            <person name="Han C."/>
            <person name="Tapia R."/>
            <person name="Gilna P."/>
            <person name="Schmutz J."/>
            <person name="Larimer F."/>
            <person name="Land M."/>
            <person name="Hauser L."/>
            <person name="Kyrpides N."/>
            <person name="Lykidis A."/>
            <person name="Spiro S."/>
            <person name="Richardson D.J."/>
            <person name="Moir J.W.B."/>
            <person name="Ferguson S.J."/>
            <person name="van Spanning R.J.M."/>
            <person name="Richardson P."/>
        </authorList>
    </citation>
    <scope>NUCLEOTIDE SEQUENCE [LARGE SCALE GENOMIC DNA]</scope>
    <source>
        <strain evidence="2">Pd 1222</strain>
    </source>
</reference>
<dbReference type="eggNOG" id="ENOG5032BSM">
    <property type="taxonomic scope" value="Bacteria"/>
</dbReference>
<evidence type="ECO:0000313" key="1">
    <source>
        <dbReference type="EMBL" id="ABL71824.1"/>
    </source>
</evidence>
<keyword evidence="2" id="KW-1185">Reference proteome</keyword>
<dbReference type="EnsemblBacteria" id="ABL71824">
    <property type="protein sequence ID" value="ABL71824"/>
    <property type="gene ID" value="Pden_3758"/>
</dbReference>
<name>A1B8I0_PARDP</name>
<accession>A1B8I0</accession>
<dbReference type="EMBL" id="CP000490">
    <property type="protein sequence ID" value="ABL71824.1"/>
    <property type="molecule type" value="Genomic_DNA"/>
</dbReference>
<dbReference type="KEGG" id="pde:Pden_3758"/>
<dbReference type="RefSeq" id="WP_011749993.1">
    <property type="nucleotide sequence ID" value="NC_008687.1"/>
</dbReference>
<dbReference type="GeneID" id="93454850"/>
<evidence type="ECO:0000313" key="2">
    <source>
        <dbReference type="Proteomes" id="UP000000361"/>
    </source>
</evidence>
<dbReference type="Proteomes" id="UP000000361">
    <property type="component" value="Chromosome 2"/>
</dbReference>
<organism evidence="1 2">
    <name type="scientific">Paracoccus denitrificans (strain Pd 1222)</name>
    <dbReference type="NCBI Taxonomy" id="318586"/>
    <lineage>
        <taxon>Bacteria</taxon>
        <taxon>Pseudomonadati</taxon>
        <taxon>Pseudomonadota</taxon>
        <taxon>Alphaproteobacteria</taxon>
        <taxon>Rhodobacterales</taxon>
        <taxon>Paracoccaceae</taxon>
        <taxon>Paracoccus</taxon>
    </lineage>
</organism>
<protein>
    <submittedName>
        <fullName evidence="1">Uncharacterized protein</fullName>
    </submittedName>
</protein>
<dbReference type="AlphaFoldDB" id="A1B8I0"/>
<proteinExistence type="predicted"/>